<gene>
    <name evidence="2" type="ORF">ACFOZ8_01280</name>
</gene>
<reference evidence="3" key="1">
    <citation type="journal article" date="2019" name="Int. J. Syst. Evol. Microbiol.">
        <title>The Global Catalogue of Microorganisms (GCM) 10K type strain sequencing project: providing services to taxonomists for standard genome sequencing and annotation.</title>
        <authorList>
            <consortium name="The Broad Institute Genomics Platform"/>
            <consortium name="The Broad Institute Genome Sequencing Center for Infectious Disease"/>
            <person name="Wu L."/>
            <person name="Ma J."/>
        </authorList>
    </citation>
    <scope>NUCLEOTIDE SEQUENCE [LARGE SCALE GENOMIC DNA]</scope>
    <source>
        <strain evidence="3">IBRC-M 10987</strain>
    </source>
</reference>
<sequence length="73" mass="7868">MDAGVSAAGTRRTFKAGDRGKAAGPVGEHGFSLKHRQPEYRKKQIGPSRLETVETDPVRLRFVGQARNCGGAM</sequence>
<protein>
    <submittedName>
        <fullName evidence="2">Uncharacterized protein</fullName>
    </submittedName>
</protein>
<organism evidence="2 3">
    <name type="scientific">Paenibacillus xanthanilyticus</name>
    <dbReference type="NCBI Taxonomy" id="1783531"/>
    <lineage>
        <taxon>Bacteria</taxon>
        <taxon>Bacillati</taxon>
        <taxon>Bacillota</taxon>
        <taxon>Bacilli</taxon>
        <taxon>Bacillales</taxon>
        <taxon>Paenibacillaceae</taxon>
        <taxon>Paenibacillus</taxon>
    </lineage>
</organism>
<dbReference type="RefSeq" id="WP_377716849.1">
    <property type="nucleotide sequence ID" value="NZ_JBHSAM010000003.1"/>
</dbReference>
<evidence type="ECO:0000313" key="3">
    <source>
        <dbReference type="Proteomes" id="UP001595715"/>
    </source>
</evidence>
<feature type="region of interest" description="Disordered" evidence="1">
    <location>
        <begin position="1"/>
        <end position="52"/>
    </location>
</feature>
<proteinExistence type="predicted"/>
<evidence type="ECO:0000256" key="1">
    <source>
        <dbReference type="SAM" id="MobiDB-lite"/>
    </source>
</evidence>
<comment type="caution">
    <text evidence="2">The sequence shown here is derived from an EMBL/GenBank/DDBJ whole genome shotgun (WGS) entry which is preliminary data.</text>
</comment>
<dbReference type="Proteomes" id="UP001595715">
    <property type="component" value="Unassembled WGS sequence"/>
</dbReference>
<keyword evidence="3" id="KW-1185">Reference proteome</keyword>
<accession>A0ABV8K1L6</accession>
<evidence type="ECO:0000313" key="2">
    <source>
        <dbReference type="EMBL" id="MFC4098290.1"/>
    </source>
</evidence>
<name>A0ABV8K1L6_9BACL</name>
<dbReference type="EMBL" id="JBHSAM010000003">
    <property type="protein sequence ID" value="MFC4098290.1"/>
    <property type="molecule type" value="Genomic_DNA"/>
</dbReference>